<feature type="compositionally biased region" description="Basic residues" evidence="1">
    <location>
        <begin position="1"/>
        <end position="12"/>
    </location>
</feature>
<protein>
    <submittedName>
        <fullName evidence="2">Uncharacterized protein</fullName>
    </submittedName>
</protein>
<name>A0A1A0D8P1_ACEPA</name>
<organism evidence="2 3">
    <name type="scientific">Acetobacter pasteurianus</name>
    <name type="common">Acetobacter turbidans</name>
    <dbReference type="NCBI Taxonomy" id="438"/>
    <lineage>
        <taxon>Bacteria</taxon>
        <taxon>Pseudomonadati</taxon>
        <taxon>Pseudomonadota</taxon>
        <taxon>Alphaproteobacteria</taxon>
        <taxon>Acetobacterales</taxon>
        <taxon>Acetobacteraceae</taxon>
        <taxon>Acetobacter</taxon>
    </lineage>
</organism>
<evidence type="ECO:0000313" key="3">
    <source>
        <dbReference type="Proteomes" id="UP000093796"/>
    </source>
</evidence>
<dbReference type="PATRIC" id="fig|438.15.peg.2360"/>
<dbReference type="EMBL" id="LYUD01000112">
    <property type="protein sequence ID" value="OAZ71181.1"/>
    <property type="molecule type" value="Genomic_DNA"/>
</dbReference>
<comment type="caution">
    <text evidence="2">The sequence shown here is derived from an EMBL/GenBank/DDBJ whole genome shotgun (WGS) entry which is preliminary data.</text>
</comment>
<gene>
    <name evidence="2" type="ORF">SRCM100623_02124</name>
</gene>
<evidence type="ECO:0000313" key="2">
    <source>
        <dbReference type="EMBL" id="OAZ71181.1"/>
    </source>
</evidence>
<sequence>MPTRHTTTHRPYLKTEGTFGAGSAGRDPSLLAKADEDEAVPKFGEAVKLFCISAKLL</sequence>
<evidence type="ECO:0000256" key="1">
    <source>
        <dbReference type="SAM" id="MobiDB-lite"/>
    </source>
</evidence>
<feature type="region of interest" description="Disordered" evidence="1">
    <location>
        <begin position="1"/>
        <end position="25"/>
    </location>
</feature>
<proteinExistence type="predicted"/>
<reference evidence="2 3" key="1">
    <citation type="submission" date="2016-05" db="EMBL/GenBank/DDBJ databases">
        <title>Genome sequencing of Acetobacter pasteurianus strain SRCM100623.</title>
        <authorList>
            <person name="Song Y.R."/>
        </authorList>
    </citation>
    <scope>NUCLEOTIDE SEQUENCE [LARGE SCALE GENOMIC DNA]</scope>
    <source>
        <strain evidence="2 3">SRCM100623</strain>
    </source>
</reference>
<dbReference type="AlphaFoldDB" id="A0A1A0D8P1"/>
<dbReference type="Proteomes" id="UP000093796">
    <property type="component" value="Unassembled WGS sequence"/>
</dbReference>
<accession>A0A1A0D8P1</accession>